<evidence type="ECO:0000313" key="1">
    <source>
        <dbReference type="EMBL" id="GAA0772638.1"/>
    </source>
</evidence>
<dbReference type="SUPFAM" id="SSF53335">
    <property type="entry name" value="S-adenosyl-L-methionine-dependent methyltransferases"/>
    <property type="match status" value="1"/>
</dbReference>
<protein>
    <recommendedName>
        <fullName evidence="3">Class I SAM-dependent methyltransferase</fullName>
    </recommendedName>
</protein>
<evidence type="ECO:0000313" key="2">
    <source>
        <dbReference type="Proteomes" id="UP001500573"/>
    </source>
</evidence>
<evidence type="ECO:0008006" key="3">
    <source>
        <dbReference type="Google" id="ProtNLM"/>
    </source>
</evidence>
<organism evidence="1 2">
    <name type="scientific">Castellaniella ginsengisoli</name>
    <dbReference type="NCBI Taxonomy" id="546114"/>
    <lineage>
        <taxon>Bacteria</taxon>
        <taxon>Pseudomonadati</taxon>
        <taxon>Pseudomonadota</taxon>
        <taxon>Betaproteobacteria</taxon>
        <taxon>Burkholderiales</taxon>
        <taxon>Alcaligenaceae</taxon>
        <taxon>Castellaniella</taxon>
    </lineage>
</organism>
<dbReference type="Proteomes" id="UP001500573">
    <property type="component" value="Unassembled WGS sequence"/>
</dbReference>
<keyword evidence="2" id="KW-1185">Reference proteome</keyword>
<dbReference type="EMBL" id="BAAAEX010000003">
    <property type="protein sequence ID" value="GAA0772638.1"/>
    <property type="molecule type" value="Genomic_DNA"/>
</dbReference>
<sequence length="385" mass="43383">MIAICNVCESALSVSLYESLGTASITTMNQMIEGTTEVRFCSHCGHVQTSELPSLVEYYANEYEINATSDEEDQLYKVVDGRKVYRAEHQASVLMSKISFRDGLRVLDYGCAKSATLKKVLTRHSGIKPFLFDVTDRYVPFWERFPQDVQWSTHTPNPDWFGTMDVVLSFYALEHVSDLTQALLNVKRLLKTGGIFYFLVPNMYHNVADFVVADHVNHFSASSLAYLLQRHGFGEIEVDEQIHDAAFVVKARFIGEGAGMDTPDGDALARLREEALHIAQYWNTFAARVKEYEGMVGDGAMAIYGAGFYGNFISTLLMFPERISCFVDQNEYLRGKRIMSKPIVAPQDIPDEVSHVLVGLNPVIAKSVIGQIEQWQGKSLEFFYL</sequence>
<reference evidence="1 2" key="1">
    <citation type="journal article" date="2019" name="Int. J. Syst. Evol. Microbiol.">
        <title>The Global Catalogue of Microorganisms (GCM) 10K type strain sequencing project: providing services to taxonomists for standard genome sequencing and annotation.</title>
        <authorList>
            <consortium name="The Broad Institute Genomics Platform"/>
            <consortium name="The Broad Institute Genome Sequencing Center for Infectious Disease"/>
            <person name="Wu L."/>
            <person name="Ma J."/>
        </authorList>
    </citation>
    <scope>NUCLEOTIDE SEQUENCE [LARGE SCALE GENOMIC DNA]</scope>
    <source>
        <strain evidence="1 2">JCM 15515</strain>
    </source>
</reference>
<comment type="caution">
    <text evidence="1">The sequence shown here is derived from an EMBL/GenBank/DDBJ whole genome shotgun (WGS) entry which is preliminary data.</text>
</comment>
<gene>
    <name evidence="1" type="ORF">GCM10009108_01700</name>
</gene>
<accession>A0ABN1KPB9</accession>
<dbReference type="Pfam" id="PF13489">
    <property type="entry name" value="Methyltransf_23"/>
    <property type="match status" value="1"/>
</dbReference>
<dbReference type="PANTHER" id="PTHR43861">
    <property type="entry name" value="TRANS-ACONITATE 2-METHYLTRANSFERASE-RELATED"/>
    <property type="match status" value="1"/>
</dbReference>
<dbReference type="Gene3D" id="3.40.50.150">
    <property type="entry name" value="Vaccinia Virus protein VP39"/>
    <property type="match status" value="1"/>
</dbReference>
<name>A0ABN1KPB9_9BURK</name>
<proteinExistence type="predicted"/>
<dbReference type="InterPro" id="IPR029063">
    <property type="entry name" value="SAM-dependent_MTases_sf"/>
</dbReference>